<feature type="region of interest" description="Disordered" evidence="5">
    <location>
        <begin position="1"/>
        <end position="22"/>
    </location>
</feature>
<sequence>MSPASSSASSSGSPSSPSSPLVGIVMGSRSDWETMQHAAAKLEALGVPHEVRVVSAHRTPDVLFEYADTAASRGLRAIIAGAGGAAHLPGMLAAKTAVPVLGVPVQSKALNGMDSLLSIVQMPAGIPVATFAIGNAGAANAALFAAALLSPEYPAIGAALSAFRARQTDDVLANDDPRQ</sequence>
<feature type="binding site" evidence="3">
    <location>
        <position position="58"/>
    </location>
    <ligand>
        <name>substrate</name>
    </ligand>
</feature>
<keyword evidence="7" id="KW-0456">Lyase</keyword>
<dbReference type="SMART" id="SM01001">
    <property type="entry name" value="AIRC"/>
    <property type="match status" value="1"/>
</dbReference>
<dbReference type="GO" id="GO:0004638">
    <property type="term" value="F:phosphoribosylaminoimidazole carboxylase activity"/>
    <property type="evidence" value="ECO:0007669"/>
    <property type="project" value="UniProtKB-EC"/>
</dbReference>
<keyword evidence="1 3" id="KW-0658">Purine biosynthesis</keyword>
<dbReference type="NCBIfam" id="TIGR01162">
    <property type="entry name" value="purE"/>
    <property type="match status" value="1"/>
</dbReference>
<dbReference type="RefSeq" id="WP_057943760.1">
    <property type="nucleotide sequence ID" value="NZ_CP011131.1"/>
</dbReference>
<evidence type="ECO:0000256" key="1">
    <source>
        <dbReference type="ARBA" id="ARBA00022755"/>
    </source>
</evidence>
<dbReference type="InterPro" id="IPR024694">
    <property type="entry name" value="PurE_prokaryotes"/>
</dbReference>
<name>A0ABY3XBI9_9GAMM</name>
<dbReference type="EC" id="5.4.99.18" evidence="3 4"/>
<dbReference type="HAMAP" id="MF_01929">
    <property type="entry name" value="PurE_classI"/>
    <property type="match status" value="1"/>
</dbReference>
<proteinExistence type="inferred from homology"/>
<comment type="pathway">
    <text evidence="3 4">Purine metabolism; IMP biosynthesis via de novo pathway; 5-amino-1-(5-phospho-D-ribosyl)imidazole-4-carboxylate from 5-amino-1-(5-phospho-D-ribosyl)imidazole (N5-CAIR route): step 2/2.</text>
</comment>
<feature type="binding site" evidence="3">
    <location>
        <position position="31"/>
    </location>
    <ligand>
        <name>substrate</name>
    </ligand>
</feature>
<dbReference type="Proteomes" id="UP000829194">
    <property type="component" value="Chromosome"/>
</dbReference>
<dbReference type="PANTHER" id="PTHR23046">
    <property type="entry name" value="PHOSPHORIBOSYLAMINOIMIDAZOLE CARBOXYLASE CATALYTIC SUBUNIT"/>
    <property type="match status" value="1"/>
</dbReference>
<protein>
    <recommendedName>
        <fullName evidence="3 4">N5-carboxyaminoimidazole ribonucleotide mutase</fullName>
        <shortName evidence="3 4">N5-CAIR mutase</shortName>
        <ecNumber evidence="3 4">5.4.99.18</ecNumber>
    </recommendedName>
    <alternativeName>
        <fullName evidence="3">5-(carboxyamino)imidazole ribonucleotide mutase</fullName>
    </alternativeName>
</protein>
<dbReference type="InterPro" id="IPR000031">
    <property type="entry name" value="PurE_dom"/>
</dbReference>
<evidence type="ECO:0000256" key="2">
    <source>
        <dbReference type="ARBA" id="ARBA00023235"/>
    </source>
</evidence>
<comment type="catalytic activity">
    <reaction evidence="3 4">
        <text>5-carboxyamino-1-(5-phospho-D-ribosyl)imidazole + H(+) = 5-amino-1-(5-phospho-D-ribosyl)imidazole-4-carboxylate</text>
        <dbReference type="Rhea" id="RHEA:13193"/>
        <dbReference type="ChEBI" id="CHEBI:15378"/>
        <dbReference type="ChEBI" id="CHEBI:58730"/>
        <dbReference type="ChEBI" id="CHEBI:77657"/>
        <dbReference type="EC" id="5.4.99.18"/>
    </reaction>
</comment>
<evidence type="ECO:0000313" key="7">
    <source>
        <dbReference type="EMBL" id="UNP28122.1"/>
    </source>
</evidence>
<feature type="domain" description="PurE" evidence="6">
    <location>
        <begin position="20"/>
        <end position="171"/>
    </location>
</feature>
<evidence type="ECO:0000256" key="3">
    <source>
        <dbReference type="HAMAP-Rule" id="MF_01929"/>
    </source>
</evidence>
<evidence type="ECO:0000256" key="4">
    <source>
        <dbReference type="PIRNR" id="PIRNR001338"/>
    </source>
</evidence>
<evidence type="ECO:0000313" key="8">
    <source>
        <dbReference type="Proteomes" id="UP000829194"/>
    </source>
</evidence>
<organism evidence="7 8">
    <name type="scientific">Lysobacter gummosus</name>
    <dbReference type="NCBI Taxonomy" id="262324"/>
    <lineage>
        <taxon>Bacteria</taxon>
        <taxon>Pseudomonadati</taxon>
        <taxon>Pseudomonadota</taxon>
        <taxon>Gammaproteobacteria</taxon>
        <taxon>Lysobacterales</taxon>
        <taxon>Lysobacteraceae</taxon>
        <taxon>Lysobacter</taxon>
    </lineage>
</organism>
<gene>
    <name evidence="3 7" type="primary">purE</name>
    <name evidence="7" type="ORF">MOV92_16670</name>
</gene>
<dbReference type="PIRSF" id="PIRSF001338">
    <property type="entry name" value="AIR_carboxylase"/>
    <property type="match status" value="1"/>
</dbReference>
<feature type="binding site" evidence="3">
    <location>
        <position position="28"/>
    </location>
    <ligand>
        <name>substrate</name>
    </ligand>
</feature>
<dbReference type="Gene3D" id="3.40.50.1970">
    <property type="match status" value="1"/>
</dbReference>
<evidence type="ECO:0000256" key="5">
    <source>
        <dbReference type="SAM" id="MobiDB-lite"/>
    </source>
</evidence>
<keyword evidence="2 3" id="KW-0413">Isomerase</keyword>
<reference evidence="7 8" key="1">
    <citation type="submission" date="2022-03" db="EMBL/GenBank/DDBJ databases">
        <title>Complete genome sequence of Lysobacter capsici VKM B-2533 and Lysobacter gummosus 10.1.1, promising sources of lytic agents.</title>
        <authorList>
            <person name="Tarlachkov S.V."/>
            <person name="Kudryakova I.V."/>
            <person name="Afoshin A.S."/>
            <person name="Leontyevskaya E.A."/>
            <person name="Leontyevskaya N.V."/>
        </authorList>
    </citation>
    <scope>NUCLEOTIDE SEQUENCE [LARGE SCALE GENOMIC DNA]</scope>
    <source>
        <strain evidence="7 8">10.1.1</strain>
    </source>
</reference>
<dbReference type="GO" id="GO:0034023">
    <property type="term" value="F:5-(carboxyamino)imidazole ribonucleotide mutase activity"/>
    <property type="evidence" value="ECO:0007669"/>
    <property type="project" value="UniProtKB-EC"/>
</dbReference>
<dbReference type="SUPFAM" id="SSF52255">
    <property type="entry name" value="N5-CAIR mutase (phosphoribosylaminoimidazole carboxylase, PurE)"/>
    <property type="match status" value="1"/>
</dbReference>
<keyword evidence="8" id="KW-1185">Reference proteome</keyword>
<dbReference type="Pfam" id="PF00731">
    <property type="entry name" value="AIRC"/>
    <property type="match status" value="1"/>
</dbReference>
<accession>A0ABY3XBI9</accession>
<dbReference type="EMBL" id="CP093547">
    <property type="protein sequence ID" value="UNP28122.1"/>
    <property type="molecule type" value="Genomic_DNA"/>
</dbReference>
<dbReference type="InterPro" id="IPR033747">
    <property type="entry name" value="PurE_ClassI"/>
</dbReference>
<comment type="similarity">
    <text evidence="3">Belongs to the AIR carboxylase family. Class I subfamily.</text>
</comment>
<feature type="compositionally biased region" description="Low complexity" evidence="5">
    <location>
        <begin position="1"/>
        <end position="20"/>
    </location>
</feature>
<comment type="function">
    <text evidence="3 4">Catalyzes the conversion of N5-carboxyaminoimidazole ribonucleotide (N5-CAIR) to 4-carboxy-5-aminoimidazole ribonucleotide (CAIR).</text>
</comment>
<dbReference type="PANTHER" id="PTHR23046:SF2">
    <property type="entry name" value="PHOSPHORIBOSYLAMINOIMIDAZOLE CARBOXYLASE"/>
    <property type="match status" value="1"/>
</dbReference>
<evidence type="ECO:0000259" key="6">
    <source>
        <dbReference type="SMART" id="SM01001"/>
    </source>
</evidence>